<name>A0A8S5MEE1_9CAUD</name>
<dbReference type="EMBL" id="BK014883">
    <property type="protein sequence ID" value="DAD80307.1"/>
    <property type="molecule type" value="Genomic_DNA"/>
</dbReference>
<organism evidence="2">
    <name type="scientific">Siphoviridae sp. ctX581</name>
    <dbReference type="NCBI Taxonomy" id="2826365"/>
    <lineage>
        <taxon>Viruses</taxon>
        <taxon>Duplodnaviria</taxon>
        <taxon>Heunggongvirae</taxon>
        <taxon>Uroviricota</taxon>
        <taxon>Caudoviricetes</taxon>
    </lineage>
</organism>
<evidence type="ECO:0000259" key="1">
    <source>
        <dbReference type="PROSITE" id="PS50943"/>
    </source>
</evidence>
<dbReference type="Gene3D" id="1.10.260.40">
    <property type="entry name" value="lambda repressor-like DNA-binding domains"/>
    <property type="match status" value="1"/>
</dbReference>
<evidence type="ECO:0000313" key="2">
    <source>
        <dbReference type="EMBL" id="DAD80307.1"/>
    </source>
</evidence>
<dbReference type="Pfam" id="PF01381">
    <property type="entry name" value="HTH_3"/>
    <property type="match status" value="1"/>
</dbReference>
<dbReference type="PROSITE" id="PS50943">
    <property type="entry name" value="HTH_CROC1"/>
    <property type="match status" value="1"/>
</dbReference>
<dbReference type="SUPFAM" id="SSF47413">
    <property type="entry name" value="lambda repressor-like DNA-binding domains"/>
    <property type="match status" value="1"/>
</dbReference>
<dbReference type="InterPro" id="IPR001387">
    <property type="entry name" value="Cro/C1-type_HTH"/>
</dbReference>
<dbReference type="CDD" id="cd00093">
    <property type="entry name" value="HTH_XRE"/>
    <property type="match status" value="1"/>
</dbReference>
<dbReference type="GO" id="GO:0003677">
    <property type="term" value="F:DNA binding"/>
    <property type="evidence" value="ECO:0007669"/>
    <property type="project" value="InterPro"/>
</dbReference>
<dbReference type="InterPro" id="IPR010982">
    <property type="entry name" value="Lambda_DNA-bd_dom_sf"/>
</dbReference>
<feature type="domain" description="HTH cro/C1-type" evidence="1">
    <location>
        <begin position="11"/>
        <end position="60"/>
    </location>
</feature>
<reference evidence="2" key="1">
    <citation type="journal article" date="2021" name="Proc. Natl. Acad. Sci. U.S.A.">
        <title>A Catalog of Tens of Thousands of Viruses from Human Metagenomes Reveals Hidden Associations with Chronic Diseases.</title>
        <authorList>
            <person name="Tisza M.J."/>
            <person name="Buck C.B."/>
        </authorList>
    </citation>
    <scope>NUCLEOTIDE SEQUENCE</scope>
    <source>
        <strain evidence="2">CtX581</strain>
    </source>
</reference>
<accession>A0A8S5MEE1</accession>
<protein>
    <recommendedName>
        <fullName evidence="1">HTH cro/C1-type domain-containing protein</fullName>
    </recommendedName>
</protein>
<proteinExistence type="predicted"/>
<sequence>MPEMEPGRNKIKQFLKDNGISIAELAVSYGITRQELSQVLSGYRSRPKDNKLILKIISDLGIK</sequence>